<dbReference type="AlphaFoldDB" id="A0A7X6DRC7"/>
<dbReference type="InterPro" id="IPR006035">
    <property type="entry name" value="Ureohydrolase"/>
</dbReference>
<keyword evidence="3 5" id="KW-0378">Hydrolase</keyword>
<dbReference type="CDD" id="cd09988">
    <property type="entry name" value="Formimidoylglutamase"/>
    <property type="match status" value="1"/>
</dbReference>
<accession>A0A7X6DRC7</accession>
<evidence type="ECO:0000313" key="7">
    <source>
        <dbReference type="Proteomes" id="UP000534783"/>
    </source>
</evidence>
<dbReference type="PROSITE" id="PS51409">
    <property type="entry name" value="ARGINASE_2"/>
    <property type="match status" value="1"/>
</dbReference>
<comment type="similarity">
    <text evidence="1">Belongs to the arginase family. Agmatinase subfamily.</text>
</comment>
<name>A0A7X6DRC7_9BACT</name>
<dbReference type="SUPFAM" id="SSF52768">
    <property type="entry name" value="Arginase/deacetylase"/>
    <property type="match status" value="1"/>
</dbReference>
<dbReference type="PROSITE" id="PS01053">
    <property type="entry name" value="ARGINASE_1"/>
    <property type="match status" value="1"/>
</dbReference>
<dbReference type="PIRSF" id="PIRSF036979">
    <property type="entry name" value="Arginase"/>
    <property type="match status" value="1"/>
</dbReference>
<evidence type="ECO:0000256" key="4">
    <source>
        <dbReference type="PIRSR" id="PIRSR036979-1"/>
    </source>
</evidence>
<feature type="binding site" evidence="4">
    <location>
        <position position="248"/>
    </location>
    <ligand>
        <name>Mn(2+)</name>
        <dbReference type="ChEBI" id="CHEBI:29035"/>
        <label>1</label>
    </ligand>
</feature>
<evidence type="ECO:0000256" key="1">
    <source>
        <dbReference type="ARBA" id="ARBA00009227"/>
    </source>
</evidence>
<sequence>MKIPHVQPAKIQIYEKPVGGADIRIRHLLPPYEGQPVAAGLLGAPSDAGVVQGGGRAGAAEGPSAIRLQLKRYGTAYNFEQDADLSALPLADFGDLVPDEKSVEQTHLRLTAAVEAIIDLGAIPIVLGGGHDLTFGGVRALSQRTEGTVGGWTLDAHFDVREAVSGIPTSGTPFRNILEKLGNVPGDHFIEIGGNGLANAKEHFDYLIGKRARIFSLSETRRKGIGAVIEKAFQTAGHGAEKVFCSIDIDSVAQAFAPGVSAPSPDGFTPEEVSLAAALAGLHPKTAYFDIMELNPIFDQEGRTARLAAALILHFLAGLAKREEKGKKVIGFKGRE</sequence>
<dbReference type="Pfam" id="PF00491">
    <property type="entry name" value="Arginase"/>
    <property type="match status" value="1"/>
</dbReference>
<comment type="caution">
    <text evidence="6">The sequence shown here is derived from an EMBL/GenBank/DDBJ whole genome shotgun (WGS) entry which is preliminary data.</text>
</comment>
<keyword evidence="2 4" id="KW-0479">Metal-binding</keyword>
<proteinExistence type="inferred from homology"/>
<dbReference type="GO" id="GO:0033389">
    <property type="term" value="P:putrescine biosynthetic process from arginine, via agmatine"/>
    <property type="evidence" value="ECO:0007669"/>
    <property type="project" value="TreeGrafter"/>
</dbReference>
<keyword evidence="4" id="KW-0464">Manganese</keyword>
<dbReference type="PANTHER" id="PTHR11358">
    <property type="entry name" value="ARGINASE/AGMATINASE"/>
    <property type="match status" value="1"/>
</dbReference>
<dbReference type="GO" id="GO:0008783">
    <property type="term" value="F:agmatinase activity"/>
    <property type="evidence" value="ECO:0007669"/>
    <property type="project" value="TreeGrafter"/>
</dbReference>
<feature type="binding site" evidence="4">
    <location>
        <position position="157"/>
    </location>
    <ligand>
        <name>Mn(2+)</name>
        <dbReference type="ChEBI" id="CHEBI:29035"/>
        <label>1</label>
    </ligand>
</feature>
<dbReference type="PRINTS" id="PR00116">
    <property type="entry name" value="ARGINASE"/>
</dbReference>
<protein>
    <submittedName>
        <fullName evidence="6">Formimidoylglutamase</fullName>
    </submittedName>
</protein>
<gene>
    <name evidence="6" type="ORF">MNODULE_14370</name>
</gene>
<organism evidence="6 7">
    <name type="scientific">Candidatus Manganitrophus noduliformans</name>
    <dbReference type="NCBI Taxonomy" id="2606439"/>
    <lineage>
        <taxon>Bacteria</taxon>
        <taxon>Pseudomonadati</taxon>
        <taxon>Nitrospirota</taxon>
        <taxon>Nitrospiria</taxon>
        <taxon>Candidatus Troglogloeales</taxon>
        <taxon>Candidatus Manganitrophaceae</taxon>
        <taxon>Candidatus Manganitrophus</taxon>
    </lineage>
</organism>
<feature type="binding site" evidence="4">
    <location>
        <position position="159"/>
    </location>
    <ligand>
        <name>Mn(2+)</name>
        <dbReference type="ChEBI" id="CHEBI:29035"/>
        <label>1</label>
    </ligand>
</feature>
<dbReference type="EMBL" id="VTOW01000002">
    <property type="protein sequence ID" value="NKE71930.1"/>
    <property type="molecule type" value="Genomic_DNA"/>
</dbReference>
<keyword evidence="7" id="KW-1185">Reference proteome</keyword>
<dbReference type="PANTHER" id="PTHR11358:SF26">
    <property type="entry name" value="GUANIDINO ACID HYDROLASE, MITOCHONDRIAL"/>
    <property type="match status" value="1"/>
</dbReference>
<evidence type="ECO:0000313" key="6">
    <source>
        <dbReference type="EMBL" id="NKE71930.1"/>
    </source>
</evidence>
<evidence type="ECO:0000256" key="2">
    <source>
        <dbReference type="ARBA" id="ARBA00022723"/>
    </source>
</evidence>
<evidence type="ECO:0000256" key="3">
    <source>
        <dbReference type="ARBA" id="ARBA00022801"/>
    </source>
</evidence>
<dbReference type="InterPro" id="IPR023696">
    <property type="entry name" value="Ureohydrolase_dom_sf"/>
</dbReference>
<feature type="binding site" evidence="4">
    <location>
        <position position="131"/>
    </location>
    <ligand>
        <name>Mn(2+)</name>
        <dbReference type="ChEBI" id="CHEBI:29035"/>
        <label>1</label>
    </ligand>
</feature>
<feature type="binding site" evidence="4">
    <location>
        <position position="155"/>
    </location>
    <ligand>
        <name>Mn(2+)</name>
        <dbReference type="ChEBI" id="CHEBI:29035"/>
        <label>1</label>
    </ligand>
</feature>
<dbReference type="GO" id="GO:0046872">
    <property type="term" value="F:metal ion binding"/>
    <property type="evidence" value="ECO:0007669"/>
    <property type="project" value="UniProtKB-KW"/>
</dbReference>
<comment type="cofactor">
    <cofactor evidence="4">
        <name>Mn(2+)</name>
        <dbReference type="ChEBI" id="CHEBI:29035"/>
    </cofactor>
    <text evidence="4">Binds 2 manganese ions per subunit.</text>
</comment>
<reference evidence="6 7" key="1">
    <citation type="journal article" date="2020" name="Nature">
        <title>Bacterial chemolithoautotrophy via manganese oxidation.</title>
        <authorList>
            <person name="Yu H."/>
            <person name="Leadbetter J.R."/>
        </authorList>
    </citation>
    <scope>NUCLEOTIDE SEQUENCE [LARGE SCALE GENOMIC DNA]</scope>
    <source>
        <strain evidence="6 7">Mn-1</strain>
    </source>
</reference>
<dbReference type="RefSeq" id="WP_168061007.1">
    <property type="nucleotide sequence ID" value="NZ_VTOW01000002.1"/>
</dbReference>
<evidence type="ECO:0000256" key="5">
    <source>
        <dbReference type="RuleBase" id="RU003684"/>
    </source>
</evidence>
<dbReference type="Proteomes" id="UP000534783">
    <property type="component" value="Unassembled WGS sequence"/>
</dbReference>
<dbReference type="InterPro" id="IPR020855">
    <property type="entry name" value="Ureohydrolase_Mn_BS"/>
</dbReference>
<feature type="binding site" evidence="4">
    <location>
        <position position="250"/>
    </location>
    <ligand>
        <name>Mn(2+)</name>
        <dbReference type="ChEBI" id="CHEBI:29035"/>
        <label>1</label>
    </ligand>
</feature>
<dbReference type="Gene3D" id="3.40.800.10">
    <property type="entry name" value="Ureohydrolase domain"/>
    <property type="match status" value="1"/>
</dbReference>